<comment type="catalytic activity">
    <reaction evidence="7 8">
        <text>6-carboxyhexanoyl-[ACP] + L-alanine + H(+) = (8S)-8-amino-7-oxononanoate + holo-[ACP] + CO2</text>
        <dbReference type="Rhea" id="RHEA:42288"/>
        <dbReference type="Rhea" id="RHEA-COMP:9685"/>
        <dbReference type="Rhea" id="RHEA-COMP:9955"/>
        <dbReference type="ChEBI" id="CHEBI:15378"/>
        <dbReference type="ChEBI" id="CHEBI:16526"/>
        <dbReference type="ChEBI" id="CHEBI:57972"/>
        <dbReference type="ChEBI" id="CHEBI:64479"/>
        <dbReference type="ChEBI" id="CHEBI:78846"/>
        <dbReference type="ChEBI" id="CHEBI:149468"/>
        <dbReference type="EC" id="2.3.1.47"/>
    </reaction>
</comment>
<evidence type="ECO:0000256" key="3">
    <source>
        <dbReference type="ARBA" id="ARBA00011738"/>
    </source>
</evidence>
<evidence type="ECO:0000259" key="10">
    <source>
        <dbReference type="Pfam" id="PF00155"/>
    </source>
</evidence>
<dbReference type="AlphaFoldDB" id="A0A246WW53"/>
<feature type="modified residue" description="N6-(pyridoxal phosphate)lysine" evidence="8 9">
    <location>
        <position position="235"/>
    </location>
</feature>
<sequence>MHDFSQDLAELAAHSLRRTRRVVDGAQGPMLDADGAPCLAFCSNDYLGLANHPEIAAAAMAAAGEYGVGAGASALISGHSRAHEQLEQELAAFTGMPRALYFSNGYMANIGIIGALVGAGDAVFVDRLCHASLIDGVRLSGAGLRVFAHNDTARLEQVLARSKAPRKLVVTDAVFSMDGDLAPLAELAAICARHDAWLLADDAHGLGVLGPEGRGSLAHAGVNAPHVICMGTLGKAAGVAGAFAAGDATLIEWIMQRARTYMFTTANPPLLAAATSASLRIIARDQWRRTHLGELAGLLRQGLVGLPWTLLPSPSAIQPLIVGGNADARALAQRLRELGIWAPAICPPTVPKGSARLRISLSALHTREHVAQLIGALRRIAGEMPRLATGATQ</sequence>
<gene>
    <name evidence="8 11" type="primary">bioF</name>
    <name evidence="11" type="ORF">CEJ42_00410</name>
</gene>
<dbReference type="InterPro" id="IPR015424">
    <property type="entry name" value="PyrdxlP-dep_Trfase"/>
</dbReference>
<evidence type="ECO:0000313" key="12">
    <source>
        <dbReference type="Proteomes" id="UP000197596"/>
    </source>
</evidence>
<dbReference type="Gene3D" id="3.90.1150.10">
    <property type="entry name" value="Aspartate Aminotransferase, domain 1"/>
    <property type="match status" value="1"/>
</dbReference>
<protein>
    <recommendedName>
        <fullName evidence="8">8-amino-7-oxononanoate synthase</fullName>
        <shortName evidence="8">AONS</shortName>
        <ecNumber evidence="8">2.3.1.47</ecNumber>
    </recommendedName>
    <alternativeName>
        <fullName evidence="8">7-keto-8-amino-pelargonic acid synthase</fullName>
        <shortName evidence="8">7-KAP synthase</shortName>
        <shortName evidence="8">KAPA synthase</shortName>
    </alternativeName>
    <alternativeName>
        <fullName evidence="8">8-amino-7-ketopelargonate synthase</fullName>
    </alternativeName>
</protein>
<feature type="binding site" evidence="8">
    <location>
        <begin position="105"/>
        <end position="106"/>
    </location>
    <ligand>
        <name>pyridoxal 5'-phosphate</name>
        <dbReference type="ChEBI" id="CHEBI:597326"/>
    </ligand>
</feature>
<feature type="binding site" evidence="8">
    <location>
        <position position="176"/>
    </location>
    <ligand>
        <name>pyridoxal 5'-phosphate</name>
        <dbReference type="ChEBI" id="CHEBI:597326"/>
    </ligand>
</feature>
<dbReference type="RefSeq" id="WP_088749724.1">
    <property type="nucleotide sequence ID" value="NZ_NJGU01000001.1"/>
</dbReference>
<comment type="function">
    <text evidence="8">Catalyzes the decarboxylative condensation of pimeloyl-[acyl-carrier protein] and L-alanine to produce 8-amino-7-oxononanoate (AON), [acyl-carrier protein], and carbon dioxide.</text>
</comment>
<comment type="subunit">
    <text evidence="3 8">Homodimer.</text>
</comment>
<dbReference type="InterPro" id="IPR050087">
    <property type="entry name" value="AON_synthase_class-II"/>
</dbReference>
<dbReference type="InterPro" id="IPR015422">
    <property type="entry name" value="PyrdxlP-dep_Trfase_small"/>
</dbReference>
<dbReference type="InterPro" id="IPR004839">
    <property type="entry name" value="Aminotransferase_I/II_large"/>
</dbReference>
<evidence type="ECO:0000256" key="7">
    <source>
        <dbReference type="ARBA" id="ARBA00047715"/>
    </source>
</evidence>
<feature type="binding site" evidence="8">
    <location>
        <position position="349"/>
    </location>
    <ligand>
        <name>substrate</name>
    </ligand>
</feature>
<dbReference type="PANTHER" id="PTHR13693:SF100">
    <property type="entry name" value="8-AMINO-7-OXONONANOATE SYNTHASE"/>
    <property type="match status" value="1"/>
</dbReference>
<dbReference type="NCBIfam" id="TIGR00858">
    <property type="entry name" value="bioF"/>
    <property type="match status" value="1"/>
</dbReference>
<comment type="caution">
    <text evidence="11">The sequence shown here is derived from an EMBL/GenBank/DDBJ whole genome shotgun (WGS) entry which is preliminary data.</text>
</comment>
<dbReference type="InterPro" id="IPR004723">
    <property type="entry name" value="AONS_Archaea/Proteobacteria"/>
</dbReference>
<dbReference type="Gene3D" id="3.40.640.10">
    <property type="entry name" value="Type I PLP-dependent aspartate aminotransferase-like (Major domain)"/>
    <property type="match status" value="1"/>
</dbReference>
<dbReference type="EMBL" id="NJGU01000001">
    <property type="protein sequence ID" value="OWY30586.1"/>
    <property type="molecule type" value="Genomic_DNA"/>
</dbReference>
<dbReference type="InterPro" id="IPR015421">
    <property type="entry name" value="PyrdxlP-dep_Trfase_major"/>
</dbReference>
<evidence type="ECO:0000256" key="9">
    <source>
        <dbReference type="PIRSR" id="PIRSR604723-51"/>
    </source>
</evidence>
<feature type="binding site" evidence="8">
    <location>
        <position position="18"/>
    </location>
    <ligand>
        <name>substrate</name>
    </ligand>
</feature>
<keyword evidence="6 8" id="KW-0663">Pyridoxal phosphate</keyword>
<dbReference type="GO" id="GO:0030170">
    <property type="term" value="F:pyridoxal phosphate binding"/>
    <property type="evidence" value="ECO:0007669"/>
    <property type="project" value="UniProtKB-UniRule"/>
</dbReference>
<evidence type="ECO:0000256" key="1">
    <source>
        <dbReference type="ARBA" id="ARBA00001933"/>
    </source>
</evidence>
<dbReference type="EC" id="2.3.1.47" evidence="8"/>
<name>A0A246WW53_9BURK</name>
<dbReference type="InterPro" id="IPR022834">
    <property type="entry name" value="AONS_Proteobacteria"/>
</dbReference>
<dbReference type="GO" id="GO:0009102">
    <property type="term" value="P:biotin biosynthetic process"/>
    <property type="evidence" value="ECO:0007669"/>
    <property type="project" value="UniProtKB-UniRule"/>
</dbReference>
<feature type="binding site" evidence="8">
    <location>
        <position position="232"/>
    </location>
    <ligand>
        <name>pyridoxal 5'-phosphate</name>
        <dbReference type="ChEBI" id="CHEBI:597326"/>
    </ligand>
</feature>
<reference evidence="11 12" key="1">
    <citation type="submission" date="2017-06" db="EMBL/GenBank/DDBJ databases">
        <title>Herbaspirillum phytohormonus sp. nov., isolated from the root nodule of Robinia pseudoacacia in lead-zinc mine.</title>
        <authorList>
            <person name="Fan M."/>
            <person name="Lin Y."/>
        </authorList>
    </citation>
    <scope>NUCLEOTIDE SEQUENCE [LARGE SCALE GENOMIC DNA]</scope>
    <source>
        <strain evidence="11 12">HZ10</strain>
    </source>
</reference>
<evidence type="ECO:0000256" key="4">
    <source>
        <dbReference type="ARBA" id="ARBA00022679"/>
    </source>
</evidence>
<comment type="pathway">
    <text evidence="2 8">Cofactor biosynthesis; biotin biosynthesis.</text>
</comment>
<evidence type="ECO:0000256" key="8">
    <source>
        <dbReference type="HAMAP-Rule" id="MF_01693"/>
    </source>
</evidence>
<evidence type="ECO:0000313" key="11">
    <source>
        <dbReference type="EMBL" id="OWY30586.1"/>
    </source>
</evidence>
<feature type="domain" description="Aminotransferase class I/classII large" evidence="10">
    <location>
        <begin position="38"/>
        <end position="377"/>
    </location>
</feature>
<dbReference type="SUPFAM" id="SSF53383">
    <property type="entry name" value="PLP-dependent transferases"/>
    <property type="match status" value="1"/>
</dbReference>
<keyword evidence="5 8" id="KW-0093">Biotin biosynthesis</keyword>
<organism evidence="11 12">
    <name type="scientific">Herbaspirillum robiniae</name>
    <dbReference type="NCBI Taxonomy" id="2014887"/>
    <lineage>
        <taxon>Bacteria</taxon>
        <taxon>Pseudomonadati</taxon>
        <taxon>Pseudomonadota</taxon>
        <taxon>Betaproteobacteria</taxon>
        <taxon>Burkholderiales</taxon>
        <taxon>Oxalobacteraceae</taxon>
        <taxon>Herbaspirillum</taxon>
    </lineage>
</organism>
<dbReference type="Proteomes" id="UP000197596">
    <property type="component" value="Unassembled WGS sequence"/>
</dbReference>
<evidence type="ECO:0000256" key="6">
    <source>
        <dbReference type="ARBA" id="ARBA00022898"/>
    </source>
</evidence>
<dbReference type="UniPathway" id="UPA00078"/>
<evidence type="ECO:0000256" key="5">
    <source>
        <dbReference type="ARBA" id="ARBA00022756"/>
    </source>
</evidence>
<comment type="cofactor">
    <cofactor evidence="1 8 9">
        <name>pyridoxal 5'-phosphate</name>
        <dbReference type="ChEBI" id="CHEBI:597326"/>
    </cofactor>
</comment>
<feature type="binding site" evidence="8">
    <location>
        <position position="130"/>
    </location>
    <ligand>
        <name>substrate</name>
    </ligand>
</feature>
<dbReference type="PANTHER" id="PTHR13693">
    <property type="entry name" value="CLASS II AMINOTRANSFERASE/8-AMINO-7-OXONONANOATE SYNTHASE"/>
    <property type="match status" value="1"/>
</dbReference>
<accession>A0A246WW53</accession>
<evidence type="ECO:0000256" key="2">
    <source>
        <dbReference type="ARBA" id="ARBA00004746"/>
    </source>
</evidence>
<dbReference type="CDD" id="cd06454">
    <property type="entry name" value="KBL_like"/>
    <property type="match status" value="1"/>
</dbReference>
<comment type="similarity">
    <text evidence="8">Belongs to the class-II pyridoxal-phosphate-dependent aminotransferase family. BioF subfamily.</text>
</comment>
<dbReference type="HAMAP" id="MF_01693">
    <property type="entry name" value="BioF_aminotrans_2"/>
    <property type="match status" value="1"/>
</dbReference>
<feature type="binding site" evidence="8">
    <location>
        <position position="204"/>
    </location>
    <ligand>
        <name>pyridoxal 5'-phosphate</name>
        <dbReference type="ChEBI" id="CHEBI:597326"/>
    </ligand>
</feature>
<dbReference type="GO" id="GO:0008710">
    <property type="term" value="F:8-amino-7-oxononanoate synthase activity"/>
    <property type="evidence" value="ECO:0007669"/>
    <property type="project" value="UniProtKB-UniRule"/>
</dbReference>
<proteinExistence type="inferred from homology"/>
<dbReference type="Pfam" id="PF00155">
    <property type="entry name" value="Aminotran_1_2"/>
    <property type="match status" value="1"/>
</dbReference>
<keyword evidence="4 8" id="KW-0808">Transferase</keyword>